<evidence type="ECO:0008006" key="3">
    <source>
        <dbReference type="Google" id="ProtNLM"/>
    </source>
</evidence>
<gene>
    <name evidence="1" type="ORF">BTO13_09470</name>
</gene>
<reference evidence="1 2" key="1">
    <citation type="submission" date="2016-12" db="EMBL/GenBank/DDBJ databases">
        <title>Trade-off between light-utilization and light-protection in marine flavobacteria.</title>
        <authorList>
            <person name="Kumagai Y."/>
            <person name="Yoshizawa S."/>
            <person name="Kogure K."/>
            <person name="Iwasaki W."/>
        </authorList>
    </citation>
    <scope>NUCLEOTIDE SEQUENCE [LARGE SCALE GENOMIC DNA]</scope>
    <source>
        <strain evidence="1 2">KCTC 22729</strain>
    </source>
</reference>
<keyword evidence="2" id="KW-1185">Reference proteome</keyword>
<proteinExistence type="predicted"/>
<organism evidence="1 2">
    <name type="scientific">Polaribacter gangjinensis</name>
    <dbReference type="NCBI Taxonomy" id="574710"/>
    <lineage>
        <taxon>Bacteria</taxon>
        <taxon>Pseudomonadati</taxon>
        <taxon>Bacteroidota</taxon>
        <taxon>Flavobacteriia</taxon>
        <taxon>Flavobacteriales</taxon>
        <taxon>Flavobacteriaceae</taxon>
    </lineage>
</organism>
<comment type="caution">
    <text evidence="1">The sequence shown here is derived from an EMBL/GenBank/DDBJ whole genome shotgun (WGS) entry which is preliminary data.</text>
</comment>
<sequence length="146" mass="17132">MKYFYFLFFFSISISLFSQNYNLKNGLIAEGYDVVAYFENKAIRGNKLFTTDFDGVKLQFSTKENLAIFKKNPTKYIPQYGGFCAYAIGKNGEKVSINPKTFEIREGKLYLFYNSWGTNTLEMWQKEDPNKLQQKADENWKKIVKN</sequence>
<dbReference type="NCBIfam" id="NF041384">
    <property type="entry name" value="YHS_seleno_dom"/>
    <property type="match status" value="1"/>
</dbReference>
<protein>
    <recommendedName>
        <fullName evidence="3">YHS domain-containing protein</fullName>
    </recommendedName>
</protein>
<dbReference type="AlphaFoldDB" id="A0A2S7WCU9"/>
<evidence type="ECO:0000313" key="1">
    <source>
        <dbReference type="EMBL" id="PQJ75448.1"/>
    </source>
</evidence>
<dbReference type="EMBL" id="MSCL01000001">
    <property type="protein sequence ID" value="PQJ75448.1"/>
    <property type="molecule type" value="Genomic_DNA"/>
</dbReference>
<dbReference type="RefSeq" id="WP_105046589.1">
    <property type="nucleotide sequence ID" value="NZ_CP150662.1"/>
</dbReference>
<accession>A0A2S7WCU9</accession>
<dbReference type="Proteomes" id="UP000237608">
    <property type="component" value="Unassembled WGS sequence"/>
</dbReference>
<name>A0A2S7WCU9_9FLAO</name>
<dbReference type="OrthoDB" id="344729at2"/>
<evidence type="ECO:0000313" key="2">
    <source>
        <dbReference type="Proteomes" id="UP000237608"/>
    </source>
</evidence>